<protein>
    <submittedName>
        <fullName evidence="1">Uncharacterized protein</fullName>
    </submittedName>
</protein>
<comment type="caution">
    <text evidence="1">The sequence shown here is derived from an EMBL/GenBank/DDBJ whole genome shotgun (WGS) entry which is preliminary data.</text>
</comment>
<evidence type="ECO:0000313" key="2">
    <source>
        <dbReference type="Proteomes" id="UP000019335"/>
    </source>
</evidence>
<proteinExistence type="predicted"/>
<keyword evidence="2" id="KW-1185">Reference proteome</keyword>
<reference evidence="1 2" key="1">
    <citation type="journal article" date="2014" name="Mol. Plant">
        <title>Chromosome Scale Genome Assembly and Transcriptome Profiling of Nannochloropsis gaditana in Nitrogen Depletion.</title>
        <authorList>
            <person name="Corteggiani Carpinelli E."/>
            <person name="Telatin A."/>
            <person name="Vitulo N."/>
            <person name="Forcato C."/>
            <person name="D'Angelo M."/>
            <person name="Schiavon R."/>
            <person name="Vezzi A."/>
            <person name="Giacometti G.M."/>
            <person name="Morosinotto T."/>
            <person name="Valle G."/>
        </authorList>
    </citation>
    <scope>NUCLEOTIDE SEQUENCE [LARGE SCALE GENOMIC DNA]</scope>
    <source>
        <strain evidence="1 2">B-31</strain>
    </source>
</reference>
<sequence length="211" mass="23874">MQYMDVCEKSRCRNGSGWSKYAVCEESSGHETAWDHSLWGELGRREEGGVCTEQRKQSIAHLRSRTTIEWMYQERCKRQVIYHKKLGLEGEGGTERARKESTVMEMDLMYGMPWGSMHLGKYAFGGATREILSSGSSCRNSSKPGIYQGFIRRKGRRRSDGAYASWRFCLRFCEVLSQIGMASASGSVRGLVILKCFPAGGWGIPCCIFYL</sequence>
<evidence type="ECO:0000313" key="1">
    <source>
        <dbReference type="EMBL" id="EWM25029.1"/>
    </source>
</evidence>
<accession>W7TXF8</accession>
<dbReference type="AlphaFoldDB" id="W7TXF8"/>
<organism evidence="1 2">
    <name type="scientific">Nannochloropsis gaditana</name>
    <dbReference type="NCBI Taxonomy" id="72520"/>
    <lineage>
        <taxon>Eukaryota</taxon>
        <taxon>Sar</taxon>
        <taxon>Stramenopiles</taxon>
        <taxon>Ochrophyta</taxon>
        <taxon>Eustigmatophyceae</taxon>
        <taxon>Eustigmatales</taxon>
        <taxon>Monodopsidaceae</taxon>
        <taxon>Nannochloropsis</taxon>
    </lineage>
</organism>
<dbReference type="Proteomes" id="UP000019335">
    <property type="component" value="Chromosome 12"/>
</dbReference>
<dbReference type="EMBL" id="AZIL01001061">
    <property type="protein sequence ID" value="EWM25029.1"/>
    <property type="molecule type" value="Genomic_DNA"/>
</dbReference>
<name>W7TXF8_9STRA</name>
<gene>
    <name evidence="1" type="ORF">Naga_100049g25</name>
</gene>